<feature type="transmembrane region" description="Helical" evidence="5">
    <location>
        <begin position="256"/>
        <end position="274"/>
    </location>
</feature>
<feature type="transmembrane region" description="Helical" evidence="5">
    <location>
        <begin position="225"/>
        <end position="249"/>
    </location>
</feature>
<name>Q02BT9_SOLUE</name>
<feature type="transmembrane region" description="Helical" evidence="5">
    <location>
        <begin position="676"/>
        <end position="700"/>
    </location>
</feature>
<dbReference type="InterPro" id="IPR001173">
    <property type="entry name" value="Glyco_trans_2-like"/>
</dbReference>
<dbReference type="eggNOG" id="COG1807">
    <property type="taxonomic scope" value="Bacteria"/>
</dbReference>
<dbReference type="Pfam" id="PF00535">
    <property type="entry name" value="Glycos_transf_2"/>
    <property type="match status" value="1"/>
</dbReference>
<evidence type="ECO:0000259" key="6">
    <source>
        <dbReference type="Pfam" id="PF00535"/>
    </source>
</evidence>
<keyword evidence="3 5" id="KW-1133">Transmembrane helix</keyword>
<dbReference type="GO" id="GO:0006487">
    <property type="term" value="P:protein N-linked glycosylation"/>
    <property type="evidence" value="ECO:0007669"/>
    <property type="project" value="TreeGrafter"/>
</dbReference>
<dbReference type="SUPFAM" id="SSF53448">
    <property type="entry name" value="Nucleotide-diphospho-sugar transferases"/>
    <property type="match status" value="1"/>
</dbReference>
<evidence type="ECO:0000259" key="7">
    <source>
        <dbReference type="Pfam" id="PF04138"/>
    </source>
</evidence>
<dbReference type="CAZy" id="GT2">
    <property type="family name" value="Glycosyltransferase Family 2"/>
</dbReference>
<sequence length="1167" mass="129137">MQSGPHVRYAVLIPAYRPSDGLIDLVRDLIARGVPAILIVDDGSGPEFRGLFDCAAELSNVRLLRHPVNLGKGAALKTGLNHALGAFPELRGVVTADADGQHHPEDIERVAARLMEQPDALVLGVRTFDSAVPLRSRFGNLLTRRLMQAVIGAKLQDTQTGLRGIPAGMFPQLLRLESRGYEFELEMLIAARQAGVPLLEVPIRTIYEPGNKSSHFNPLIDSMKIYFVLLRFSSVSLMTALLDNLVFYFVWKRTGLILGSQITGRLVAVLFNYSMVRKTVFASREGHRVLLPKYLLLVGASGTASYLGIRFLTARFGVTAMPAKLFVETLLFFVNFVIQRMFIFREPGRGSGKAASWIALVLLAALTAFEIYGFAVSHIFAQEIWSPEGGTRAMTFGAQYAGVSTILLILVPWLYVPVAVGLLTVLTVVFLGPAPVLAVAFFLLSAWSLGELVGRKLKHALPSTLLGMAVYIFAMPFAARSAVNYPAVYGIMLALPLWLNRRNLRLQLPVWLRAPARCELRGWGERLAFAALLFVVITHWFAMLKPEASADGLSMHLAVPANIAANHVMTFEPSRYLWAVMPMGADFTYTIVYLLGGEMASRLLNFIVLLVLLALLFYTLRRWVSRAIAWLLVALFATTPMVQLVTGSLFVENLLAAMIFGSMVAIWSFGDTGQRRFLYIASVLSGTAIAIKVGAVAFVVPAMICAGFEIWRHRRETGARWLIALALLVAAAAPPYLIAWRKTGNPLFPFLNAKYRSPLLDSKADIQDKRFRKPLTWDMPYGLTFRSNSYYEGQDGSVGFQYVVLAPLAFLVLLAGKRRRAVAAAFVALTATLVILGSEPNARYLYPALSLYCVPFAAFLGWAIAQHRVLARALIAFTIVCTAVNAYFLPGSGYQHKDFYGPFTNQQREEYVGVTAPIRKSIEWLNANHPGATVLLTQDSYIAGLGGDVYENHWHQYRTMDQIRRSPGMDELRKLLASWKVEYLLARKPTVRDYTRPEALKNVLDNCAVPEYEFRSFYVARLEAECKALAPAAPLRPVLTAGRGVYDDIDPFVLFRGDWDRSDRFDDAYQKTVAFTDTSGAEAAFAFEGAAITYVFTNAPNRGIAEVTIDGVLKGTFDLYSPAIQWRSRLNFEGLGAGRHIFALHVTGRSRSGAEGAFVDLDALEVR</sequence>
<evidence type="ECO:0000256" key="1">
    <source>
        <dbReference type="ARBA" id="ARBA00004141"/>
    </source>
</evidence>
<dbReference type="Gene3D" id="2.60.120.260">
    <property type="entry name" value="Galactose-binding domain-like"/>
    <property type="match status" value="1"/>
</dbReference>
<feature type="transmembrane region" description="Helical" evidence="5">
    <location>
        <begin position="483"/>
        <end position="499"/>
    </location>
</feature>
<dbReference type="InParanoid" id="Q02BT9"/>
<evidence type="ECO:0000256" key="3">
    <source>
        <dbReference type="ARBA" id="ARBA00022989"/>
    </source>
</evidence>
<feature type="domain" description="Glycosyltransferase 2-like" evidence="6">
    <location>
        <begin position="11"/>
        <end position="139"/>
    </location>
</feature>
<dbReference type="GO" id="GO:0000271">
    <property type="term" value="P:polysaccharide biosynthetic process"/>
    <property type="evidence" value="ECO:0007669"/>
    <property type="project" value="InterPro"/>
</dbReference>
<dbReference type="STRING" id="234267.Acid_0467"/>
<keyword evidence="8" id="KW-0808">Transferase</keyword>
<feature type="transmembrane region" description="Helical" evidence="5">
    <location>
        <begin position="576"/>
        <end position="596"/>
    </location>
</feature>
<proteinExistence type="predicted"/>
<dbReference type="EMBL" id="CP000473">
    <property type="protein sequence ID" value="ABJ81477.1"/>
    <property type="molecule type" value="Genomic_DNA"/>
</dbReference>
<feature type="transmembrane region" description="Helical" evidence="5">
    <location>
        <begin position="325"/>
        <end position="343"/>
    </location>
</feature>
<dbReference type="PANTHER" id="PTHR10859">
    <property type="entry name" value="GLYCOSYL TRANSFERASE"/>
    <property type="match status" value="1"/>
</dbReference>
<feature type="transmembrane region" description="Helical" evidence="5">
    <location>
        <begin position="653"/>
        <end position="670"/>
    </location>
</feature>
<dbReference type="eggNOG" id="COG0463">
    <property type="taxonomic scope" value="Bacteria"/>
</dbReference>
<accession>Q02BT9</accession>
<dbReference type="HOGENOM" id="CLU_274499_0_0_0"/>
<keyword evidence="2 5" id="KW-0812">Transmembrane</keyword>
<dbReference type="OrthoDB" id="9810303at2"/>
<feature type="domain" description="GtrA/DPMS transmembrane" evidence="7">
    <location>
        <begin position="231"/>
        <end position="344"/>
    </location>
</feature>
<feature type="transmembrane region" description="Helical" evidence="5">
    <location>
        <begin position="294"/>
        <end position="313"/>
    </location>
</feature>
<evidence type="ECO:0000313" key="8">
    <source>
        <dbReference type="EMBL" id="ABJ81477.1"/>
    </source>
</evidence>
<evidence type="ECO:0000256" key="2">
    <source>
        <dbReference type="ARBA" id="ARBA00022692"/>
    </source>
</evidence>
<feature type="transmembrane region" description="Helical" evidence="5">
    <location>
        <begin position="422"/>
        <end position="447"/>
    </location>
</feature>
<feature type="transmembrane region" description="Helical" evidence="5">
    <location>
        <begin position="844"/>
        <end position="862"/>
    </location>
</feature>
<reference evidence="8" key="1">
    <citation type="submission" date="2006-10" db="EMBL/GenBank/DDBJ databases">
        <title>Complete sequence of Solibacter usitatus Ellin6076.</title>
        <authorList>
            <consortium name="US DOE Joint Genome Institute"/>
            <person name="Copeland A."/>
            <person name="Lucas S."/>
            <person name="Lapidus A."/>
            <person name="Barry K."/>
            <person name="Detter J.C."/>
            <person name="Glavina del Rio T."/>
            <person name="Hammon N."/>
            <person name="Israni S."/>
            <person name="Dalin E."/>
            <person name="Tice H."/>
            <person name="Pitluck S."/>
            <person name="Thompson L.S."/>
            <person name="Brettin T."/>
            <person name="Bruce D."/>
            <person name="Han C."/>
            <person name="Tapia R."/>
            <person name="Gilna P."/>
            <person name="Schmutz J."/>
            <person name="Larimer F."/>
            <person name="Land M."/>
            <person name="Hauser L."/>
            <person name="Kyrpides N."/>
            <person name="Mikhailova N."/>
            <person name="Janssen P.H."/>
            <person name="Kuske C.R."/>
            <person name="Richardson P."/>
        </authorList>
    </citation>
    <scope>NUCLEOTIDE SEQUENCE</scope>
    <source>
        <strain evidence="8">Ellin6076</strain>
    </source>
</reference>
<feature type="transmembrane region" description="Helical" evidence="5">
    <location>
        <begin position="796"/>
        <end position="814"/>
    </location>
</feature>
<organism evidence="8">
    <name type="scientific">Solibacter usitatus (strain Ellin6076)</name>
    <dbReference type="NCBI Taxonomy" id="234267"/>
    <lineage>
        <taxon>Bacteria</taxon>
        <taxon>Pseudomonadati</taxon>
        <taxon>Acidobacteriota</taxon>
        <taxon>Terriglobia</taxon>
        <taxon>Bryobacterales</taxon>
        <taxon>Solibacteraceae</taxon>
        <taxon>Candidatus Solibacter</taxon>
    </lineage>
</organism>
<feature type="transmembrane region" description="Helical" evidence="5">
    <location>
        <begin position="393"/>
        <end position="416"/>
    </location>
</feature>
<feature type="transmembrane region" description="Helical" evidence="5">
    <location>
        <begin position="627"/>
        <end position="646"/>
    </location>
</feature>
<feature type="transmembrane region" description="Helical" evidence="5">
    <location>
        <begin position="527"/>
        <end position="544"/>
    </location>
</feature>
<dbReference type="PANTHER" id="PTHR10859:SF114">
    <property type="entry name" value="DOLICHOL-PHOSPHATE MANNOSYLTRANSFERASE"/>
    <property type="match status" value="1"/>
</dbReference>
<dbReference type="CDD" id="cd04179">
    <property type="entry name" value="DPM_DPG-synthase_like"/>
    <property type="match status" value="1"/>
</dbReference>
<comment type="subcellular location">
    <subcellularLocation>
        <location evidence="1">Membrane</location>
        <topology evidence="1">Multi-pass membrane protein</topology>
    </subcellularLocation>
</comment>
<dbReference type="Gene3D" id="3.90.550.10">
    <property type="entry name" value="Spore Coat Polysaccharide Biosynthesis Protein SpsA, Chain A"/>
    <property type="match status" value="1"/>
</dbReference>
<dbReference type="KEGG" id="sus:Acid_0467"/>
<feature type="transmembrane region" description="Helical" evidence="5">
    <location>
        <begin position="721"/>
        <end position="740"/>
    </location>
</feature>
<keyword evidence="4 5" id="KW-0472">Membrane</keyword>
<dbReference type="GO" id="GO:0016020">
    <property type="term" value="C:membrane"/>
    <property type="evidence" value="ECO:0007669"/>
    <property type="project" value="UniProtKB-SubCell"/>
</dbReference>
<dbReference type="InterPro" id="IPR029044">
    <property type="entry name" value="Nucleotide-diphossugar_trans"/>
</dbReference>
<dbReference type="InterPro" id="IPR007267">
    <property type="entry name" value="GtrA_DPMS_TM"/>
</dbReference>
<dbReference type="Pfam" id="PF04138">
    <property type="entry name" value="GtrA_DPMS_TM"/>
    <property type="match status" value="1"/>
</dbReference>
<feature type="transmembrane region" description="Helical" evidence="5">
    <location>
        <begin position="355"/>
        <end position="381"/>
    </location>
</feature>
<dbReference type="GO" id="GO:0016740">
    <property type="term" value="F:transferase activity"/>
    <property type="evidence" value="ECO:0007669"/>
    <property type="project" value="UniProtKB-KW"/>
</dbReference>
<feature type="transmembrane region" description="Helical" evidence="5">
    <location>
        <begin position="821"/>
        <end position="838"/>
    </location>
</feature>
<evidence type="ECO:0000256" key="5">
    <source>
        <dbReference type="SAM" id="Phobius"/>
    </source>
</evidence>
<evidence type="ECO:0000256" key="4">
    <source>
        <dbReference type="ARBA" id="ARBA00023136"/>
    </source>
</evidence>
<dbReference type="eggNOG" id="COG2246">
    <property type="taxonomic scope" value="Bacteria"/>
</dbReference>
<dbReference type="AlphaFoldDB" id="Q02BT9"/>
<feature type="transmembrane region" description="Helical" evidence="5">
    <location>
        <begin position="603"/>
        <end position="621"/>
    </location>
</feature>
<gene>
    <name evidence="8" type="ordered locus">Acid_0467</name>
</gene>
<protein>
    <submittedName>
        <fullName evidence="8">Glycosyl transferase, family 2</fullName>
    </submittedName>
</protein>
<feature type="transmembrane region" description="Helical" evidence="5">
    <location>
        <begin position="869"/>
        <end position="889"/>
    </location>
</feature>